<sequence length="442" mass="50876">MKEDYFGPRGEISRPTEDDFSDISEQNKGYLSPEELGGLPRRIEKKPINWMDKLTENDRARVEEILKDKIAEREEKAEQVGKNYGKKILLDFDKLLSALRVGNLDRAAGNIADQEVVRQALLIGNFSYARSLGEVVKEVWLKEKIVENGRVYTEGEIIKMIADNQIDDLPKFQNLRITVANFLEPYKDYPAGRNDSLNDPDNLGDEWKEGTVYDEKYREQNDEEIKRDSRGVVDNPRSLTNYSEAFPTNASESPLDRFPDISLPGIEKLLRENVEGDEFRGKIASPNQLDWPTLAQDGEWGQIYGEYTIGNEVYGSDFDQAEVFIPDLSFLVGEPFWRVAIYVTKTFGQDYYLPGLIYSRWLLGQVNARLLPINDHLEQIKKQIFGKSCQFFGSVLRNPKADCWSVPYLRFLDGGGFFWDKKLDYLWTEKDCAILLKKPKKS</sequence>
<dbReference type="Proteomes" id="UP000177140">
    <property type="component" value="Unassembled WGS sequence"/>
</dbReference>
<comment type="caution">
    <text evidence="2">The sequence shown here is derived from an EMBL/GenBank/DDBJ whole genome shotgun (WGS) entry which is preliminary data.</text>
</comment>
<name>A0A1G2QK39_9BACT</name>
<gene>
    <name evidence="2" type="ORF">A2556_02120</name>
</gene>
<proteinExistence type="predicted"/>
<reference evidence="2 3" key="1">
    <citation type="journal article" date="2016" name="Nat. Commun.">
        <title>Thousands of microbial genomes shed light on interconnected biogeochemical processes in an aquifer system.</title>
        <authorList>
            <person name="Anantharaman K."/>
            <person name="Brown C.T."/>
            <person name="Hug L.A."/>
            <person name="Sharon I."/>
            <person name="Castelle C.J."/>
            <person name="Probst A.J."/>
            <person name="Thomas B.C."/>
            <person name="Singh A."/>
            <person name="Wilkins M.J."/>
            <person name="Karaoz U."/>
            <person name="Brodie E.L."/>
            <person name="Williams K.H."/>
            <person name="Hubbard S.S."/>
            <person name="Banfield J.F."/>
        </authorList>
    </citation>
    <scope>NUCLEOTIDE SEQUENCE [LARGE SCALE GENOMIC DNA]</scope>
</reference>
<feature type="region of interest" description="Disordered" evidence="1">
    <location>
        <begin position="1"/>
        <end position="36"/>
    </location>
</feature>
<evidence type="ECO:0000256" key="1">
    <source>
        <dbReference type="SAM" id="MobiDB-lite"/>
    </source>
</evidence>
<dbReference type="AlphaFoldDB" id="A0A1G2QK39"/>
<protein>
    <submittedName>
        <fullName evidence="2">Uncharacterized protein</fullName>
    </submittedName>
</protein>
<accession>A0A1G2QK39</accession>
<organism evidence="2 3">
    <name type="scientific">Candidatus Vogelbacteria bacterium RIFOXYD2_FULL_44_9</name>
    <dbReference type="NCBI Taxonomy" id="1802441"/>
    <lineage>
        <taxon>Bacteria</taxon>
        <taxon>Candidatus Vogeliibacteriota</taxon>
    </lineage>
</organism>
<evidence type="ECO:0000313" key="3">
    <source>
        <dbReference type="Proteomes" id="UP000177140"/>
    </source>
</evidence>
<evidence type="ECO:0000313" key="2">
    <source>
        <dbReference type="EMBL" id="OHA60975.1"/>
    </source>
</evidence>
<feature type="compositionally biased region" description="Basic and acidic residues" evidence="1">
    <location>
        <begin position="1"/>
        <end position="17"/>
    </location>
</feature>
<dbReference type="EMBL" id="MHTM01000041">
    <property type="protein sequence ID" value="OHA60975.1"/>
    <property type="molecule type" value="Genomic_DNA"/>
</dbReference>